<sequence length="481" mass="54144">MIYALVAIALAIICDCWYFPRPPLANVPTFYGWPPFGTLFWLQKNPAKTLQKWAKHHGLIQVKVGFSWIVVALTDEEVHRLWVSNASKSNSRWSSPVFSSVSMVPGFTVGSTPHSTELSATKRHFESILHAIAVSSPQFVDVVTAETNKLVGQLMEYVDDDVDPLLLFKRWHLRIVLALGYGIDADTKFPGLIDDIITTEQAIMRIRAPLSWRNWFPGSQAARWIQRRGKYMDMLMKDMLLHVNERSDSVVGQLLDRNLSMAQVSSCCLSLVSAGLDNTPLLMCHLLGQMGYHRQWQARAYDEISSKISGVRDYRQGVVVMALIQETLRSFSVLPLALPRQTTGPIGRIPPNTKLLMNAYTANHDRKRYANADEFDPQRWLDDASLRHYGFGTGSRSCSGKIMASRMMWWATVRVLDTFAIDHPHDTKFKMGLDPFATNASPSATSFEPYPFKVHLTPRSNENAPMEPCVIAGNKAMSPNS</sequence>
<reference evidence="7 8" key="1">
    <citation type="submission" date="2019-07" db="EMBL/GenBank/DDBJ databases">
        <title>Genome assembly of two rare yeast pathogens: Diutina rugosa and Trichomonascus ciferrii.</title>
        <authorList>
            <person name="Mixao V."/>
            <person name="Saus E."/>
            <person name="Hansen A."/>
            <person name="Lass-Flor C."/>
            <person name="Gabaldon T."/>
        </authorList>
    </citation>
    <scope>NUCLEOTIDE SEQUENCE [LARGE SCALE GENOMIC DNA]</scope>
    <source>
        <strain evidence="7 8">CBS 613</strain>
    </source>
</reference>
<keyword evidence="2 5" id="KW-0479">Metal-binding</keyword>
<evidence type="ECO:0000313" key="7">
    <source>
        <dbReference type="EMBL" id="KAA8905515.1"/>
    </source>
</evidence>
<evidence type="ECO:0000313" key="8">
    <source>
        <dbReference type="Proteomes" id="UP000449547"/>
    </source>
</evidence>
<dbReference type="InterPro" id="IPR036396">
    <property type="entry name" value="Cyt_P450_sf"/>
</dbReference>
<gene>
    <name evidence="7" type="ORF">DIURU_001460</name>
</gene>
<keyword evidence="8" id="KW-1185">Reference proteome</keyword>
<dbReference type="InterPro" id="IPR002401">
    <property type="entry name" value="Cyt_P450_E_grp-I"/>
</dbReference>
<keyword evidence="6" id="KW-0732">Signal</keyword>
<dbReference type="PANTHER" id="PTHR46300">
    <property type="entry name" value="P450, PUTATIVE (EUROFUNG)-RELATED-RELATED"/>
    <property type="match status" value="1"/>
</dbReference>
<dbReference type="GO" id="GO:0005506">
    <property type="term" value="F:iron ion binding"/>
    <property type="evidence" value="ECO:0007669"/>
    <property type="project" value="InterPro"/>
</dbReference>
<dbReference type="Proteomes" id="UP000449547">
    <property type="component" value="Unassembled WGS sequence"/>
</dbReference>
<dbReference type="PRINTS" id="PR00463">
    <property type="entry name" value="EP450I"/>
</dbReference>
<evidence type="ECO:0008006" key="9">
    <source>
        <dbReference type="Google" id="ProtNLM"/>
    </source>
</evidence>
<feature type="signal peptide" evidence="6">
    <location>
        <begin position="1"/>
        <end position="16"/>
    </location>
</feature>
<comment type="cofactor">
    <cofactor evidence="5">
        <name>heme</name>
        <dbReference type="ChEBI" id="CHEBI:30413"/>
    </cofactor>
</comment>
<dbReference type="SUPFAM" id="SSF48264">
    <property type="entry name" value="Cytochrome P450"/>
    <property type="match status" value="1"/>
</dbReference>
<dbReference type="OMA" id="DPRAYWQ"/>
<dbReference type="InterPro" id="IPR001128">
    <property type="entry name" value="Cyt_P450"/>
</dbReference>
<protein>
    <recommendedName>
        <fullName evidence="9">Cytochrome P450</fullName>
    </recommendedName>
</protein>
<evidence type="ECO:0000256" key="6">
    <source>
        <dbReference type="SAM" id="SignalP"/>
    </source>
</evidence>
<dbReference type="OrthoDB" id="1055148at2759"/>
<dbReference type="InterPro" id="IPR050364">
    <property type="entry name" value="Cytochrome_P450_fung"/>
</dbReference>
<dbReference type="EMBL" id="SWFT01000046">
    <property type="protein sequence ID" value="KAA8905515.1"/>
    <property type="molecule type" value="Genomic_DNA"/>
</dbReference>
<dbReference type="GO" id="GO:0004497">
    <property type="term" value="F:monooxygenase activity"/>
    <property type="evidence" value="ECO:0007669"/>
    <property type="project" value="InterPro"/>
</dbReference>
<accession>A0A642V0T8</accession>
<keyword evidence="5" id="KW-0349">Heme</keyword>
<evidence type="ECO:0000256" key="3">
    <source>
        <dbReference type="ARBA" id="ARBA00023002"/>
    </source>
</evidence>
<dbReference type="PANTHER" id="PTHR46300:SF9">
    <property type="entry name" value="P450, PUTATIVE-RELATED"/>
    <property type="match status" value="1"/>
</dbReference>
<dbReference type="GO" id="GO:0020037">
    <property type="term" value="F:heme binding"/>
    <property type="evidence" value="ECO:0007669"/>
    <property type="project" value="InterPro"/>
</dbReference>
<feature type="chain" id="PRO_5024908421" description="Cytochrome P450" evidence="6">
    <location>
        <begin position="17"/>
        <end position="481"/>
    </location>
</feature>
<dbReference type="VEuPathDB" id="FungiDB:DIURU_001460"/>
<dbReference type="RefSeq" id="XP_034013739.1">
    <property type="nucleotide sequence ID" value="XM_034154006.1"/>
</dbReference>
<comment type="similarity">
    <text evidence="1">Belongs to the cytochrome P450 family.</text>
</comment>
<dbReference type="AlphaFoldDB" id="A0A642V0T8"/>
<proteinExistence type="inferred from homology"/>
<evidence type="ECO:0000256" key="1">
    <source>
        <dbReference type="ARBA" id="ARBA00010617"/>
    </source>
</evidence>
<evidence type="ECO:0000256" key="2">
    <source>
        <dbReference type="ARBA" id="ARBA00022723"/>
    </source>
</evidence>
<keyword evidence="4 5" id="KW-0408">Iron</keyword>
<organism evidence="7 8">
    <name type="scientific">Diutina rugosa</name>
    <name type="common">Yeast</name>
    <name type="synonym">Candida rugosa</name>
    <dbReference type="NCBI Taxonomy" id="5481"/>
    <lineage>
        <taxon>Eukaryota</taxon>
        <taxon>Fungi</taxon>
        <taxon>Dikarya</taxon>
        <taxon>Ascomycota</taxon>
        <taxon>Saccharomycotina</taxon>
        <taxon>Pichiomycetes</taxon>
        <taxon>Debaryomycetaceae</taxon>
        <taxon>Diutina</taxon>
    </lineage>
</organism>
<name>A0A642V0T8_DIURU</name>
<evidence type="ECO:0000256" key="4">
    <source>
        <dbReference type="ARBA" id="ARBA00023004"/>
    </source>
</evidence>
<dbReference type="GeneID" id="54780113"/>
<dbReference type="Gene3D" id="1.10.630.10">
    <property type="entry name" value="Cytochrome P450"/>
    <property type="match status" value="1"/>
</dbReference>
<keyword evidence="3" id="KW-0560">Oxidoreductase</keyword>
<feature type="binding site" description="axial binding residue" evidence="5">
    <location>
        <position position="398"/>
    </location>
    <ligand>
        <name>heme</name>
        <dbReference type="ChEBI" id="CHEBI:30413"/>
    </ligand>
    <ligandPart>
        <name>Fe</name>
        <dbReference type="ChEBI" id="CHEBI:18248"/>
    </ligandPart>
</feature>
<evidence type="ECO:0000256" key="5">
    <source>
        <dbReference type="PIRSR" id="PIRSR602401-1"/>
    </source>
</evidence>
<comment type="caution">
    <text evidence="7">The sequence shown here is derived from an EMBL/GenBank/DDBJ whole genome shotgun (WGS) entry which is preliminary data.</text>
</comment>
<dbReference type="GO" id="GO:0016705">
    <property type="term" value="F:oxidoreductase activity, acting on paired donors, with incorporation or reduction of molecular oxygen"/>
    <property type="evidence" value="ECO:0007669"/>
    <property type="project" value="InterPro"/>
</dbReference>
<dbReference type="Pfam" id="PF00067">
    <property type="entry name" value="p450"/>
    <property type="match status" value="1"/>
</dbReference>